<sequence>MAANNTSNNKTIAARIMRHALLYTCCAAAFVLAGSFLPPVLIPTNPDAAFRLSSVLFALGLTAYPIFCSVFAIVDTIRAYRSGQTVEIPLAAKLIALALSLLSIAAADSLADSAMRSSTAARGHRLSQHSSATSRQAFQARMVLNVLVLLILIGMSATFSVVGDHALFDAMLSFTAGTAFVALLICAILPGVVIISGLMRERARFKSRTAWSAGERPAAPGTEGLFARDDEKRRRYLALPRTAALVDIVILVIMVAISAVAADRIRPFLESAPALRYPLIAVTAASLYLLLPLLMWWMDCSGRSLTQTIEIDPETRSLAYTLTAGSGSERSNRSLLLTRVHSYKVGPRCITVRCTCDDGKTRTIFAPRTFANEDRFVTELEQLLSA</sequence>
<dbReference type="Proteomes" id="UP000753256">
    <property type="component" value="Unassembled WGS sequence"/>
</dbReference>
<keyword evidence="1" id="KW-0812">Transmembrane</keyword>
<feature type="transmembrane region" description="Helical" evidence="1">
    <location>
        <begin position="142"/>
        <end position="162"/>
    </location>
</feature>
<gene>
    <name evidence="2" type="ORF">K8V70_02790</name>
</gene>
<evidence type="ECO:0000256" key="1">
    <source>
        <dbReference type="SAM" id="Phobius"/>
    </source>
</evidence>
<dbReference type="AlphaFoldDB" id="A0A921ITH1"/>
<feature type="transmembrane region" description="Helical" evidence="1">
    <location>
        <begin position="174"/>
        <end position="198"/>
    </location>
</feature>
<keyword evidence="1" id="KW-1133">Transmembrane helix</keyword>
<feature type="transmembrane region" description="Helical" evidence="1">
    <location>
        <begin position="242"/>
        <end position="262"/>
    </location>
</feature>
<evidence type="ECO:0000313" key="2">
    <source>
        <dbReference type="EMBL" id="HJG36778.1"/>
    </source>
</evidence>
<accession>A0A921ITH1</accession>
<proteinExistence type="predicted"/>
<evidence type="ECO:0000313" key="3">
    <source>
        <dbReference type="Proteomes" id="UP000753256"/>
    </source>
</evidence>
<protein>
    <submittedName>
        <fullName evidence="2">Uncharacterized protein</fullName>
    </submittedName>
</protein>
<organism evidence="2 3">
    <name type="scientific">Enorma phocaeensis</name>
    <dbReference type="NCBI Taxonomy" id="1871019"/>
    <lineage>
        <taxon>Bacteria</taxon>
        <taxon>Bacillati</taxon>
        <taxon>Actinomycetota</taxon>
        <taxon>Coriobacteriia</taxon>
        <taxon>Coriobacteriales</taxon>
        <taxon>Coriobacteriaceae</taxon>
        <taxon>Enorma</taxon>
    </lineage>
</organism>
<reference evidence="2" key="1">
    <citation type="journal article" date="2021" name="PeerJ">
        <title>Extensive microbial diversity within the chicken gut microbiome revealed by metagenomics and culture.</title>
        <authorList>
            <person name="Gilroy R."/>
            <person name="Ravi A."/>
            <person name="Getino M."/>
            <person name="Pursley I."/>
            <person name="Horton D.L."/>
            <person name="Alikhan N.F."/>
            <person name="Baker D."/>
            <person name="Gharbi K."/>
            <person name="Hall N."/>
            <person name="Watson M."/>
            <person name="Adriaenssens E.M."/>
            <person name="Foster-Nyarko E."/>
            <person name="Jarju S."/>
            <person name="Secka A."/>
            <person name="Antonio M."/>
            <person name="Oren A."/>
            <person name="Chaudhuri R.R."/>
            <person name="La Ragione R."/>
            <person name="Hildebrand F."/>
            <person name="Pallen M.J."/>
        </authorList>
    </citation>
    <scope>NUCLEOTIDE SEQUENCE</scope>
    <source>
        <strain evidence="2">ChiHjej13B12-9602</strain>
    </source>
</reference>
<dbReference type="RefSeq" id="WP_273189145.1">
    <property type="nucleotide sequence ID" value="NZ_DYUZ01000011.1"/>
</dbReference>
<keyword evidence="1" id="KW-0472">Membrane</keyword>
<name>A0A921ITH1_9ACTN</name>
<feature type="transmembrane region" description="Helical" evidence="1">
    <location>
        <begin position="48"/>
        <end position="74"/>
    </location>
</feature>
<feature type="transmembrane region" description="Helical" evidence="1">
    <location>
        <begin position="274"/>
        <end position="297"/>
    </location>
</feature>
<reference evidence="2" key="2">
    <citation type="submission" date="2021-09" db="EMBL/GenBank/DDBJ databases">
        <authorList>
            <person name="Gilroy R."/>
        </authorList>
    </citation>
    <scope>NUCLEOTIDE SEQUENCE</scope>
    <source>
        <strain evidence="2">ChiHjej13B12-9602</strain>
    </source>
</reference>
<feature type="transmembrane region" description="Helical" evidence="1">
    <location>
        <begin position="20"/>
        <end position="42"/>
    </location>
</feature>
<dbReference type="EMBL" id="DYUZ01000011">
    <property type="protein sequence ID" value="HJG36778.1"/>
    <property type="molecule type" value="Genomic_DNA"/>
</dbReference>
<comment type="caution">
    <text evidence="2">The sequence shown here is derived from an EMBL/GenBank/DDBJ whole genome shotgun (WGS) entry which is preliminary data.</text>
</comment>